<dbReference type="Proteomes" id="UP000265663">
    <property type="component" value="Unassembled WGS sequence"/>
</dbReference>
<accession>A0A3M7M0I3</accession>
<proteinExistence type="predicted"/>
<name>A0A3M7M0I3_9PLEO</name>
<dbReference type="AlphaFoldDB" id="A0A3M7M0I3"/>
<protein>
    <submittedName>
        <fullName evidence="1">Uncharacterized protein</fullName>
    </submittedName>
</protein>
<gene>
    <name evidence="1" type="ORF">GMOD_00004117</name>
</gene>
<keyword evidence="2" id="KW-1185">Reference proteome</keyword>
<dbReference type="EMBL" id="KE747814">
    <property type="protein sequence ID" value="RMZ68005.1"/>
    <property type="molecule type" value="Genomic_DNA"/>
</dbReference>
<organism evidence="1 2">
    <name type="scientific">Pyrenophora seminiperda CCB06</name>
    <dbReference type="NCBI Taxonomy" id="1302712"/>
    <lineage>
        <taxon>Eukaryota</taxon>
        <taxon>Fungi</taxon>
        <taxon>Dikarya</taxon>
        <taxon>Ascomycota</taxon>
        <taxon>Pezizomycotina</taxon>
        <taxon>Dothideomycetes</taxon>
        <taxon>Pleosporomycetidae</taxon>
        <taxon>Pleosporales</taxon>
        <taxon>Pleosporineae</taxon>
        <taxon>Pleosporaceae</taxon>
        <taxon>Pyrenophora</taxon>
    </lineage>
</organism>
<reference evidence="1 2" key="1">
    <citation type="journal article" date="2014" name="PLoS ONE">
        <title>De novo Genome Assembly of the Fungal Plant Pathogen Pyrenophora semeniperda.</title>
        <authorList>
            <person name="Soliai M.M."/>
            <person name="Meyer S.E."/>
            <person name="Udall J.A."/>
            <person name="Elzinga D.E."/>
            <person name="Hermansen R.A."/>
            <person name="Bodily P.M."/>
            <person name="Hart A.A."/>
            <person name="Coleman C.E."/>
        </authorList>
    </citation>
    <scope>NUCLEOTIDE SEQUENCE [LARGE SCALE GENOMIC DNA]</scope>
    <source>
        <strain evidence="1 2">CCB06</strain>
        <tissue evidence="1">Mycelium</tissue>
    </source>
</reference>
<sequence length="95" mass="10719">MLAGKINADDIAHCEGMECVVIDSRSLSYCIGQGNAGKGRESEIKHTNAAPKPLTHPQNRQYPSFQTLTYCFQKFDTMDFEYLRRRVENAGYVKG</sequence>
<evidence type="ECO:0000313" key="2">
    <source>
        <dbReference type="Proteomes" id="UP000265663"/>
    </source>
</evidence>
<evidence type="ECO:0000313" key="1">
    <source>
        <dbReference type="EMBL" id="RMZ68005.1"/>
    </source>
</evidence>